<evidence type="ECO:0000259" key="1">
    <source>
        <dbReference type="SMART" id="SM00769"/>
    </source>
</evidence>
<dbReference type="SMART" id="SM00769">
    <property type="entry name" value="WHy"/>
    <property type="match status" value="1"/>
</dbReference>
<sequence>MKKLLQPLILLVALVLAGCAANTGLFQRPQVNISGIRIEELGLLEQRFELQLRVSNPNGFAIPLDGLKASLEVNGKPFAEGLSNQKISLAALSDTTVKIKVTSNLASALKTLNRLMAADQPLNYRATGTLYLPMVPGGVDFDRSGEVPILDKLK</sequence>
<name>A0A8J7FTS7_9NEIS</name>
<dbReference type="RefSeq" id="WP_194116977.1">
    <property type="nucleotide sequence ID" value="NZ_JADFUA010000009.1"/>
</dbReference>
<comment type="caution">
    <text evidence="2">The sequence shown here is derived from an EMBL/GenBank/DDBJ whole genome shotgun (WGS) entry which is preliminary data.</text>
</comment>
<dbReference type="InterPro" id="IPR013990">
    <property type="entry name" value="WHy-dom"/>
</dbReference>
<evidence type="ECO:0000313" key="3">
    <source>
        <dbReference type="Proteomes" id="UP000604481"/>
    </source>
</evidence>
<proteinExistence type="predicted"/>
<gene>
    <name evidence="2" type="ORF">INR99_13910</name>
</gene>
<dbReference type="GO" id="GO:0009269">
    <property type="term" value="P:response to desiccation"/>
    <property type="evidence" value="ECO:0007669"/>
    <property type="project" value="InterPro"/>
</dbReference>
<dbReference type="EMBL" id="JADFUA010000009">
    <property type="protein sequence ID" value="MBE9610431.1"/>
    <property type="molecule type" value="Genomic_DNA"/>
</dbReference>
<dbReference type="InterPro" id="IPR004864">
    <property type="entry name" value="LEA_2"/>
</dbReference>
<dbReference type="Proteomes" id="UP000604481">
    <property type="component" value="Unassembled WGS sequence"/>
</dbReference>
<dbReference type="AlphaFoldDB" id="A0A8J7FTS7"/>
<organism evidence="2 3">
    <name type="scientific">Chitinilyticum piscinae</name>
    <dbReference type="NCBI Taxonomy" id="2866724"/>
    <lineage>
        <taxon>Bacteria</taxon>
        <taxon>Pseudomonadati</taxon>
        <taxon>Pseudomonadota</taxon>
        <taxon>Betaproteobacteria</taxon>
        <taxon>Neisseriales</taxon>
        <taxon>Chitinibacteraceae</taxon>
        <taxon>Chitinilyticum</taxon>
    </lineage>
</organism>
<accession>A0A8J7FTS7</accession>
<keyword evidence="3" id="KW-1185">Reference proteome</keyword>
<dbReference type="SUPFAM" id="SSF117070">
    <property type="entry name" value="LEA14-like"/>
    <property type="match status" value="1"/>
</dbReference>
<feature type="domain" description="Water stress and hypersensitive response" evidence="1">
    <location>
        <begin position="31"/>
        <end position="148"/>
    </location>
</feature>
<protein>
    <submittedName>
        <fullName evidence="2">LEA type 2 family protein</fullName>
    </submittedName>
</protein>
<dbReference type="Gene3D" id="2.60.40.1820">
    <property type="match status" value="1"/>
</dbReference>
<reference evidence="2 3" key="1">
    <citation type="submission" date="2020-10" db="EMBL/GenBank/DDBJ databases">
        <title>The genome sequence of Chitinilyticum litopenaei 4Y14.</title>
        <authorList>
            <person name="Liu Y."/>
        </authorList>
    </citation>
    <scope>NUCLEOTIDE SEQUENCE [LARGE SCALE GENOMIC DNA]</scope>
    <source>
        <strain evidence="2 3">4Y14</strain>
    </source>
</reference>
<evidence type="ECO:0000313" key="2">
    <source>
        <dbReference type="EMBL" id="MBE9610431.1"/>
    </source>
</evidence>
<dbReference type="PROSITE" id="PS51257">
    <property type="entry name" value="PROKAR_LIPOPROTEIN"/>
    <property type="match status" value="1"/>
</dbReference>
<dbReference type="Pfam" id="PF03168">
    <property type="entry name" value="LEA_2"/>
    <property type="match status" value="1"/>
</dbReference>